<dbReference type="GO" id="GO:0006002">
    <property type="term" value="P:fructose 6-phosphate metabolic process"/>
    <property type="evidence" value="ECO:0007669"/>
    <property type="project" value="InterPro"/>
</dbReference>
<dbReference type="Pfam" id="PF00365">
    <property type="entry name" value="PFK"/>
    <property type="match status" value="1"/>
</dbReference>
<dbReference type="Proteomes" id="UP000325797">
    <property type="component" value="Chromosome"/>
</dbReference>
<dbReference type="AlphaFoldDB" id="A0A5J6N3R9"/>
<dbReference type="KEGG" id="hadh:FRZ61_39850"/>
<name>A0A5J6N3R9_9PROT</name>
<organism evidence="12 13">
    <name type="scientific">Hypericibacter adhaerens</name>
    <dbReference type="NCBI Taxonomy" id="2602016"/>
    <lineage>
        <taxon>Bacteria</taxon>
        <taxon>Pseudomonadati</taxon>
        <taxon>Pseudomonadota</taxon>
        <taxon>Alphaproteobacteria</taxon>
        <taxon>Rhodospirillales</taxon>
        <taxon>Dongiaceae</taxon>
        <taxon>Hypericibacter</taxon>
    </lineage>
</organism>
<feature type="binding site" evidence="10">
    <location>
        <position position="116"/>
    </location>
    <ligand>
        <name>Mg(2+)</name>
        <dbReference type="ChEBI" id="CHEBI:18420"/>
        <note>catalytic</note>
    </ligand>
</feature>
<evidence type="ECO:0000256" key="1">
    <source>
        <dbReference type="ARBA" id="ARBA00001946"/>
    </source>
</evidence>
<dbReference type="InterPro" id="IPR000023">
    <property type="entry name" value="Phosphofructokinase_dom"/>
</dbReference>
<comment type="caution">
    <text evidence="10">Lacks conserved residue(s) required for the propagation of feature annotation.</text>
</comment>
<evidence type="ECO:0000256" key="5">
    <source>
        <dbReference type="ARBA" id="ARBA00022679"/>
    </source>
</evidence>
<dbReference type="EC" id="2.7.1.11" evidence="10"/>
<feature type="binding site" evidence="10">
    <location>
        <position position="277"/>
    </location>
    <ligand>
        <name>substrate</name>
        <note>ligand shared between dimeric partners</note>
    </ligand>
</feature>
<dbReference type="NCBIfam" id="NF002872">
    <property type="entry name" value="PRK03202.1"/>
    <property type="match status" value="1"/>
</dbReference>
<comment type="similarity">
    <text evidence="10">Belongs to the phosphofructokinase type A (PFKA) family. Mixed-substrate PFK group III subfamily.</text>
</comment>
<feature type="binding site" description="in other chain" evidence="10">
    <location>
        <position position="236"/>
    </location>
    <ligand>
        <name>substrate</name>
        <note>ligand shared between dimeric partners</note>
    </ligand>
</feature>
<feature type="binding site" description="in other chain" evidence="10">
    <location>
        <begin position="183"/>
        <end position="185"/>
    </location>
    <ligand>
        <name>substrate</name>
        <note>ligand shared between dimeric partners</note>
    </ligand>
</feature>
<keyword evidence="8 10" id="KW-0460">Magnesium</keyword>
<dbReference type="InterPro" id="IPR012003">
    <property type="entry name" value="ATP_PFK_prok-type"/>
</dbReference>
<dbReference type="HAMAP" id="MF_01976">
    <property type="entry name" value="Phosphofructokinase_III"/>
    <property type="match status" value="1"/>
</dbReference>
<evidence type="ECO:0000313" key="13">
    <source>
        <dbReference type="Proteomes" id="UP000325797"/>
    </source>
</evidence>
<dbReference type="GO" id="GO:0048029">
    <property type="term" value="F:monosaccharide binding"/>
    <property type="evidence" value="ECO:0007669"/>
    <property type="project" value="TreeGrafter"/>
</dbReference>
<keyword evidence="6 10" id="KW-0479">Metal-binding</keyword>
<dbReference type="InterPro" id="IPR022953">
    <property type="entry name" value="ATP_PFK"/>
</dbReference>
<keyword evidence="10" id="KW-0067">ATP-binding</keyword>
<dbReference type="PANTHER" id="PTHR13697:SF52">
    <property type="entry name" value="ATP-DEPENDENT 6-PHOSPHOFRUCTOKINASE 3"/>
    <property type="match status" value="1"/>
</dbReference>
<sequence>MIKRIGILTSGGDCAGLNAVLRAVVLHATSNKGWEVLGLRQGTAGLMARPVEAELLDPYAMSSVLLRQGGTVLGTTNRGDPFAFPMADGHLLDRSEEVIEGYRQLGLDALIGIGGDGSFRILRRLAQQGGLNLVGIPKTIDNDLGLTEISIGHDTAVWIATEALDRLQPTAASHDRVMVLEVMGRDAGHIALSAGIAGGADAILIPEIPYSMERVAQKIDDIKRQGRNFALVIVAEAVTTEHGEPVTVTHVGGKATYGGIGHYVSDRLATLTGAETRVTVLGHLQRGAPPDPRDRVIAQAFGVHAVDLIDAGKFDRMVAWQNRRVIDVPILEAIERYQAVDPDGTLVQTARGLGISFGD</sequence>
<proteinExistence type="inferred from homology"/>
<dbReference type="GO" id="GO:0061621">
    <property type="term" value="P:canonical glycolysis"/>
    <property type="evidence" value="ECO:0007669"/>
    <property type="project" value="TreeGrafter"/>
</dbReference>
<dbReference type="InterPro" id="IPR035966">
    <property type="entry name" value="PKF_sf"/>
</dbReference>
<evidence type="ECO:0000259" key="11">
    <source>
        <dbReference type="Pfam" id="PF00365"/>
    </source>
</evidence>
<evidence type="ECO:0000256" key="6">
    <source>
        <dbReference type="ARBA" id="ARBA00022723"/>
    </source>
</evidence>
<reference evidence="12 13" key="1">
    <citation type="submission" date="2019-08" db="EMBL/GenBank/DDBJ databases">
        <title>Hyperibacter terrae gen. nov., sp. nov. and Hyperibacter viscosus sp. nov., two new members in the family Rhodospirillaceae isolated from the rhizosphere of Hypericum perforatum.</title>
        <authorList>
            <person name="Noviana Z."/>
        </authorList>
    </citation>
    <scope>NUCLEOTIDE SEQUENCE [LARGE SCALE GENOMIC DNA]</scope>
    <source>
        <strain evidence="12 13">R5959</strain>
    </source>
</reference>
<keyword evidence="13" id="KW-1185">Reference proteome</keyword>
<dbReference type="GO" id="GO:0003872">
    <property type="term" value="F:6-phosphofructokinase activity"/>
    <property type="evidence" value="ECO:0007669"/>
    <property type="project" value="UniProtKB-UniRule"/>
</dbReference>
<comment type="function">
    <text evidence="10">Catalyzes the phosphorylation of D-fructose 6-phosphate to fructose 1,6-bisphosphate by ATP, the first committing step of glycolysis.</text>
</comment>
<gene>
    <name evidence="10 12" type="primary">pfkA</name>
    <name evidence="12" type="ORF">FRZ61_39850</name>
</gene>
<evidence type="ECO:0000256" key="2">
    <source>
        <dbReference type="ARBA" id="ARBA00004496"/>
    </source>
</evidence>
<dbReference type="FunFam" id="3.40.50.460:FF:000002">
    <property type="entry name" value="ATP-dependent 6-phosphofructokinase"/>
    <property type="match status" value="1"/>
</dbReference>
<feature type="binding site" description="in other chain" evidence="10">
    <location>
        <begin position="283"/>
        <end position="286"/>
    </location>
    <ligand>
        <name>substrate</name>
        <note>ligand shared between dimeric partners</note>
    </ligand>
</feature>
<dbReference type="PIRSF" id="PIRSF000532">
    <property type="entry name" value="ATP_PFK_prok"/>
    <property type="match status" value="1"/>
</dbReference>
<dbReference type="EMBL" id="CP042582">
    <property type="protein sequence ID" value="QEX24044.1"/>
    <property type="molecule type" value="Genomic_DNA"/>
</dbReference>
<dbReference type="GO" id="GO:0046872">
    <property type="term" value="F:metal ion binding"/>
    <property type="evidence" value="ECO:0007669"/>
    <property type="project" value="UniProtKB-KW"/>
</dbReference>
<evidence type="ECO:0000256" key="3">
    <source>
        <dbReference type="ARBA" id="ARBA00004679"/>
    </source>
</evidence>
<dbReference type="SUPFAM" id="SSF53784">
    <property type="entry name" value="Phosphofructokinase"/>
    <property type="match status" value="1"/>
</dbReference>
<dbReference type="UniPathway" id="UPA00109">
    <property type="reaction ID" value="UER00182"/>
</dbReference>
<comment type="subunit">
    <text evidence="10">Homodimer or homotetramer.</text>
</comment>
<evidence type="ECO:0000256" key="9">
    <source>
        <dbReference type="ARBA" id="ARBA00023152"/>
    </source>
</evidence>
<dbReference type="GO" id="GO:0016208">
    <property type="term" value="F:AMP binding"/>
    <property type="evidence" value="ECO:0007669"/>
    <property type="project" value="TreeGrafter"/>
</dbReference>
<dbReference type="GO" id="GO:0005524">
    <property type="term" value="F:ATP binding"/>
    <property type="evidence" value="ECO:0007669"/>
    <property type="project" value="UniProtKB-KW"/>
</dbReference>
<dbReference type="GO" id="GO:0042802">
    <property type="term" value="F:identical protein binding"/>
    <property type="evidence" value="ECO:0007669"/>
    <property type="project" value="TreeGrafter"/>
</dbReference>
<feature type="binding site" evidence="10">
    <location>
        <position position="12"/>
    </location>
    <ligand>
        <name>ATP</name>
        <dbReference type="ChEBI" id="CHEBI:30616"/>
    </ligand>
</feature>
<dbReference type="GO" id="GO:0047334">
    <property type="term" value="F:diphosphate-fructose-6-phosphate 1-phosphotransferase activity"/>
    <property type="evidence" value="ECO:0007669"/>
    <property type="project" value="InterPro"/>
</dbReference>
<dbReference type="Gene3D" id="3.40.50.460">
    <property type="entry name" value="Phosphofructokinase domain"/>
    <property type="match status" value="1"/>
</dbReference>
<feature type="binding site" evidence="10">
    <location>
        <position position="176"/>
    </location>
    <ligand>
        <name>substrate</name>
        <note>ligand shared between dimeric partners</note>
    </ligand>
</feature>
<evidence type="ECO:0000256" key="8">
    <source>
        <dbReference type="ARBA" id="ARBA00022842"/>
    </source>
</evidence>
<comment type="pathway">
    <text evidence="3 10">Carbohydrate degradation; glycolysis; D-glyceraldehyde 3-phosphate and glycerone phosphate from D-glucose: step 3/4.</text>
</comment>
<dbReference type="PRINTS" id="PR00476">
    <property type="entry name" value="PHFRCTKINASE"/>
</dbReference>
<dbReference type="RefSeq" id="WP_151119361.1">
    <property type="nucleotide sequence ID" value="NZ_CP042582.1"/>
</dbReference>
<comment type="catalytic activity">
    <reaction evidence="10">
        <text>beta-D-fructose 6-phosphate + ATP = beta-D-fructose 1,6-bisphosphate + ADP + H(+)</text>
        <dbReference type="Rhea" id="RHEA:16109"/>
        <dbReference type="ChEBI" id="CHEBI:15378"/>
        <dbReference type="ChEBI" id="CHEBI:30616"/>
        <dbReference type="ChEBI" id="CHEBI:32966"/>
        <dbReference type="ChEBI" id="CHEBI:57634"/>
        <dbReference type="ChEBI" id="CHEBI:456216"/>
        <dbReference type="EC" id="2.7.1.11"/>
    </reaction>
</comment>
<evidence type="ECO:0000256" key="4">
    <source>
        <dbReference type="ARBA" id="ARBA00022490"/>
    </source>
</evidence>
<protein>
    <recommendedName>
        <fullName evidence="10">ATP-dependent 6-phosphofructokinase</fullName>
        <shortName evidence="10">ATP-PFK</shortName>
        <shortName evidence="10">Phosphofructokinase</shortName>
        <ecNumber evidence="10">2.7.1.11</ecNumber>
    </recommendedName>
    <alternativeName>
        <fullName evidence="10">Phosphohexokinase</fullName>
    </alternativeName>
</protein>
<comment type="cofactor">
    <cofactor evidence="1 10">
        <name>Mg(2+)</name>
        <dbReference type="ChEBI" id="CHEBI:18420"/>
    </cofactor>
</comment>
<keyword evidence="7 10" id="KW-0418">Kinase</keyword>
<feature type="binding site" evidence="10">
    <location>
        <begin position="78"/>
        <end position="79"/>
    </location>
    <ligand>
        <name>ATP</name>
        <dbReference type="ChEBI" id="CHEBI:30616"/>
    </ligand>
</feature>
<feature type="binding site" evidence="10">
    <location>
        <begin position="115"/>
        <end position="118"/>
    </location>
    <ligand>
        <name>ATP</name>
        <dbReference type="ChEBI" id="CHEBI:30616"/>
    </ligand>
</feature>
<keyword evidence="4 10" id="KW-0963">Cytoplasm</keyword>
<keyword evidence="9 10" id="KW-0324">Glycolysis</keyword>
<dbReference type="InterPro" id="IPR012829">
    <property type="entry name" value="Phosphofructokinase_III"/>
</dbReference>
<feature type="site" description="Important for substrate specificity; cannot use PPi as phosphoryl donor" evidence="10">
    <location>
        <position position="117"/>
    </location>
</feature>
<evidence type="ECO:0000256" key="10">
    <source>
        <dbReference type="HAMAP-Rule" id="MF_01976"/>
    </source>
</evidence>
<keyword evidence="5 10" id="KW-0808">Transferase</keyword>
<accession>A0A5J6N3R9</accession>
<dbReference type="NCBIfam" id="NF010674">
    <property type="entry name" value="PRK14071.1"/>
    <property type="match status" value="1"/>
</dbReference>
<dbReference type="GO" id="GO:0005945">
    <property type="term" value="C:6-phosphofructokinase complex"/>
    <property type="evidence" value="ECO:0007669"/>
    <property type="project" value="TreeGrafter"/>
</dbReference>
<keyword evidence="10" id="KW-0547">Nucleotide-binding</keyword>
<evidence type="ECO:0000313" key="12">
    <source>
        <dbReference type="EMBL" id="QEX24044.1"/>
    </source>
</evidence>
<feature type="active site" description="Proton acceptor" evidence="10">
    <location>
        <position position="141"/>
    </location>
</feature>
<comment type="subcellular location">
    <subcellularLocation>
        <location evidence="2 10">Cytoplasm</location>
    </subcellularLocation>
</comment>
<feature type="binding site" description="in other chain" evidence="10">
    <location>
        <begin position="139"/>
        <end position="141"/>
    </location>
    <ligand>
        <name>substrate</name>
        <note>ligand shared between dimeric partners</note>
    </ligand>
</feature>
<feature type="domain" description="Phosphofructokinase" evidence="11">
    <location>
        <begin position="4"/>
        <end position="309"/>
    </location>
</feature>
<dbReference type="OrthoDB" id="9802503at2"/>
<dbReference type="GO" id="GO:0030388">
    <property type="term" value="P:fructose 1,6-bisphosphate metabolic process"/>
    <property type="evidence" value="ECO:0007669"/>
    <property type="project" value="TreeGrafter"/>
</dbReference>
<dbReference type="PANTHER" id="PTHR13697">
    <property type="entry name" value="PHOSPHOFRUCTOKINASE"/>
    <property type="match status" value="1"/>
</dbReference>
<dbReference type="Gene3D" id="3.40.50.450">
    <property type="match status" value="1"/>
</dbReference>
<dbReference type="GO" id="GO:0070095">
    <property type="term" value="F:fructose-6-phosphate binding"/>
    <property type="evidence" value="ECO:0007669"/>
    <property type="project" value="TreeGrafter"/>
</dbReference>
<evidence type="ECO:0000256" key="7">
    <source>
        <dbReference type="ARBA" id="ARBA00022777"/>
    </source>
</evidence>